<protein>
    <submittedName>
        <fullName evidence="1 2">Uncharacterized protein</fullName>
    </submittedName>
</protein>
<dbReference type="PaxDb" id="3880-AES61609"/>
<reference evidence="1 3" key="1">
    <citation type="journal article" date="2011" name="Nature">
        <title>The Medicago genome provides insight into the evolution of rhizobial symbioses.</title>
        <authorList>
            <person name="Young N.D."/>
            <person name="Debelle F."/>
            <person name="Oldroyd G.E."/>
            <person name="Geurts R."/>
            <person name="Cannon S.B."/>
            <person name="Udvardi M.K."/>
            <person name="Benedito V.A."/>
            <person name="Mayer K.F."/>
            <person name="Gouzy J."/>
            <person name="Schoof H."/>
            <person name="Van de Peer Y."/>
            <person name="Proost S."/>
            <person name="Cook D.R."/>
            <person name="Meyers B.C."/>
            <person name="Spannagl M."/>
            <person name="Cheung F."/>
            <person name="De Mita S."/>
            <person name="Krishnakumar V."/>
            <person name="Gundlach H."/>
            <person name="Zhou S."/>
            <person name="Mudge J."/>
            <person name="Bharti A.K."/>
            <person name="Murray J.D."/>
            <person name="Naoumkina M.A."/>
            <person name="Rosen B."/>
            <person name="Silverstein K.A."/>
            <person name="Tang H."/>
            <person name="Rombauts S."/>
            <person name="Zhao P.X."/>
            <person name="Zhou P."/>
            <person name="Barbe V."/>
            <person name="Bardou P."/>
            <person name="Bechner M."/>
            <person name="Bellec A."/>
            <person name="Berger A."/>
            <person name="Berges H."/>
            <person name="Bidwell S."/>
            <person name="Bisseling T."/>
            <person name="Choisne N."/>
            <person name="Couloux A."/>
            <person name="Denny R."/>
            <person name="Deshpande S."/>
            <person name="Dai X."/>
            <person name="Doyle J.J."/>
            <person name="Dudez A.M."/>
            <person name="Farmer A.D."/>
            <person name="Fouteau S."/>
            <person name="Franken C."/>
            <person name="Gibelin C."/>
            <person name="Gish J."/>
            <person name="Goldstein S."/>
            <person name="Gonzalez A.J."/>
            <person name="Green P.J."/>
            <person name="Hallab A."/>
            <person name="Hartog M."/>
            <person name="Hua A."/>
            <person name="Humphray S.J."/>
            <person name="Jeong D.H."/>
            <person name="Jing Y."/>
            <person name="Jocker A."/>
            <person name="Kenton S.M."/>
            <person name="Kim D.J."/>
            <person name="Klee K."/>
            <person name="Lai H."/>
            <person name="Lang C."/>
            <person name="Lin S."/>
            <person name="Macmil S.L."/>
            <person name="Magdelenat G."/>
            <person name="Matthews L."/>
            <person name="McCorrison J."/>
            <person name="Monaghan E.L."/>
            <person name="Mun J.H."/>
            <person name="Najar F.Z."/>
            <person name="Nicholson C."/>
            <person name="Noirot C."/>
            <person name="O'Bleness M."/>
            <person name="Paule C.R."/>
            <person name="Poulain J."/>
            <person name="Prion F."/>
            <person name="Qin B."/>
            <person name="Qu C."/>
            <person name="Retzel E.F."/>
            <person name="Riddle C."/>
            <person name="Sallet E."/>
            <person name="Samain S."/>
            <person name="Samson N."/>
            <person name="Sanders I."/>
            <person name="Saurat O."/>
            <person name="Scarpelli C."/>
            <person name="Schiex T."/>
            <person name="Segurens B."/>
            <person name="Severin A.J."/>
            <person name="Sherrier D.J."/>
            <person name="Shi R."/>
            <person name="Sims S."/>
            <person name="Singer S.R."/>
            <person name="Sinharoy S."/>
            <person name="Sterck L."/>
            <person name="Viollet A."/>
            <person name="Wang B.B."/>
            <person name="Wang K."/>
            <person name="Wang M."/>
            <person name="Wang X."/>
            <person name="Warfsmann J."/>
            <person name="Weissenbach J."/>
            <person name="White D.D."/>
            <person name="White J.D."/>
            <person name="Wiley G.B."/>
            <person name="Wincker P."/>
            <person name="Xing Y."/>
            <person name="Yang L."/>
            <person name="Yao Z."/>
            <person name="Ying F."/>
            <person name="Zhai J."/>
            <person name="Zhou L."/>
            <person name="Zuber A."/>
            <person name="Denarie J."/>
            <person name="Dixon R.A."/>
            <person name="May G.D."/>
            <person name="Schwartz D.C."/>
            <person name="Rogers J."/>
            <person name="Quetier F."/>
            <person name="Town C.D."/>
            <person name="Roe B.A."/>
        </authorList>
    </citation>
    <scope>NUCLEOTIDE SEQUENCE [LARGE SCALE GENOMIC DNA]</scope>
    <source>
        <strain evidence="1">A17</strain>
        <strain evidence="2 3">cv. Jemalong A17</strain>
    </source>
</reference>
<organism evidence="1 3">
    <name type="scientific">Medicago truncatula</name>
    <name type="common">Barrel medic</name>
    <name type="synonym">Medicago tribuloides</name>
    <dbReference type="NCBI Taxonomy" id="3880"/>
    <lineage>
        <taxon>Eukaryota</taxon>
        <taxon>Viridiplantae</taxon>
        <taxon>Streptophyta</taxon>
        <taxon>Embryophyta</taxon>
        <taxon>Tracheophyta</taxon>
        <taxon>Spermatophyta</taxon>
        <taxon>Magnoliopsida</taxon>
        <taxon>eudicotyledons</taxon>
        <taxon>Gunneridae</taxon>
        <taxon>Pentapetalae</taxon>
        <taxon>rosids</taxon>
        <taxon>fabids</taxon>
        <taxon>Fabales</taxon>
        <taxon>Fabaceae</taxon>
        <taxon>Papilionoideae</taxon>
        <taxon>50 kb inversion clade</taxon>
        <taxon>NPAAA clade</taxon>
        <taxon>Hologalegina</taxon>
        <taxon>IRL clade</taxon>
        <taxon>Trifolieae</taxon>
        <taxon>Medicago</taxon>
    </lineage>
</organism>
<keyword evidence="3" id="KW-1185">Reference proteome</keyword>
<sequence length="133" mass="14702">MKRRLIDLFSLRTVGEGVSFQRLREGVLFLEAIGRGCLDLPQPLGVVFCLGRGFIDLPQPFGGSLSSQSRFRCVVGVVFCWCCRFVPSEPCRWRPPALGLGFGCLVVVARKSEVCRSFTIKPPSSQLPDHSSL</sequence>
<reference evidence="1 3" key="2">
    <citation type="journal article" date="2014" name="BMC Genomics">
        <title>An improved genome release (version Mt4.0) for the model legume Medicago truncatula.</title>
        <authorList>
            <person name="Tang H."/>
            <person name="Krishnakumar V."/>
            <person name="Bidwell S."/>
            <person name="Rosen B."/>
            <person name="Chan A."/>
            <person name="Zhou S."/>
            <person name="Gentzbittel L."/>
            <person name="Childs K.L."/>
            <person name="Yandell M."/>
            <person name="Gundlach H."/>
            <person name="Mayer K.F."/>
            <person name="Schwartz D.C."/>
            <person name="Town C.D."/>
        </authorList>
    </citation>
    <scope>GENOME REANNOTATION</scope>
    <source>
        <strain evidence="2 3">cv. Jemalong A17</strain>
    </source>
</reference>
<dbReference type="Proteomes" id="UP000002051">
    <property type="component" value="Unassembled WGS sequence"/>
</dbReference>
<dbReference type="AlphaFoldDB" id="G7ICT8"/>
<dbReference type="EMBL" id="CM001217">
    <property type="protein sequence ID" value="AES61609.1"/>
    <property type="molecule type" value="Genomic_DNA"/>
</dbReference>
<name>G7ICT8_MEDTR</name>
<evidence type="ECO:0000313" key="2">
    <source>
        <dbReference type="EnsemblPlants" id="AES61609"/>
    </source>
</evidence>
<proteinExistence type="predicted"/>
<dbReference type="EnsemblPlants" id="AES61609">
    <property type="protein sequence ID" value="AES61609"/>
    <property type="gene ID" value="MTR_1g086520"/>
</dbReference>
<reference evidence="2" key="3">
    <citation type="submission" date="2015-04" db="UniProtKB">
        <authorList>
            <consortium name="EnsemblPlants"/>
        </authorList>
    </citation>
    <scope>IDENTIFICATION</scope>
    <source>
        <strain evidence="2">cv. Jemalong A17</strain>
    </source>
</reference>
<evidence type="ECO:0000313" key="3">
    <source>
        <dbReference type="Proteomes" id="UP000002051"/>
    </source>
</evidence>
<evidence type="ECO:0000313" key="1">
    <source>
        <dbReference type="EMBL" id="AES61609.1"/>
    </source>
</evidence>
<gene>
    <name evidence="1" type="ordered locus">MTR_1g086520</name>
</gene>
<accession>G7ICT8</accession>
<dbReference type="HOGENOM" id="CLU_1909772_0_0_1"/>